<dbReference type="EMBL" id="HBUF01061715">
    <property type="protein sequence ID" value="CAG6626090.1"/>
    <property type="molecule type" value="Transcribed_RNA"/>
</dbReference>
<dbReference type="EMBL" id="HBUF01061713">
    <property type="protein sequence ID" value="CAG6626089.1"/>
    <property type="molecule type" value="Transcribed_RNA"/>
</dbReference>
<dbReference type="EMBL" id="HBUF01061717">
    <property type="protein sequence ID" value="CAG6626091.1"/>
    <property type="molecule type" value="Transcribed_RNA"/>
</dbReference>
<dbReference type="AlphaFoldDB" id="A0A8D8VL70"/>
<dbReference type="EMBL" id="HBUF01061718">
    <property type="protein sequence ID" value="CAG6626092.1"/>
    <property type="molecule type" value="Transcribed_RNA"/>
</dbReference>
<evidence type="ECO:0008006" key="3">
    <source>
        <dbReference type="Google" id="ProtNLM"/>
    </source>
</evidence>
<dbReference type="Gene3D" id="2.40.128.20">
    <property type="match status" value="1"/>
</dbReference>
<feature type="compositionally biased region" description="Basic residues" evidence="1">
    <location>
        <begin position="206"/>
        <end position="216"/>
    </location>
</feature>
<feature type="region of interest" description="Disordered" evidence="1">
    <location>
        <begin position="197"/>
        <end position="242"/>
    </location>
</feature>
<reference evidence="2" key="1">
    <citation type="submission" date="2021-05" db="EMBL/GenBank/DDBJ databases">
        <authorList>
            <person name="Alioto T."/>
            <person name="Alioto T."/>
            <person name="Gomez Garrido J."/>
        </authorList>
    </citation>
    <scope>NUCLEOTIDE SEQUENCE</scope>
</reference>
<accession>A0A8D8VL70</accession>
<name>A0A8D8VL70_9HEMI</name>
<dbReference type="InterPro" id="IPR012674">
    <property type="entry name" value="Calycin"/>
</dbReference>
<proteinExistence type="predicted"/>
<dbReference type="SUPFAM" id="SSF50814">
    <property type="entry name" value="Lipocalins"/>
    <property type="match status" value="1"/>
</dbReference>
<sequence length="242" mass="27965">MSGSEKLEEFEFGRHDRCLVRGSILCQTVIIHQGVFSSVSQMTGVWYVVQYYASSEEALAYRCMQLHFFIPPDSPTMSMNFTYIYTDDPDNDILSGNITWRIPDTQQPAHWVHAERIYEGVYNTYVLVLDPDHREWTLLLHCAEKANTPRYLSSFIMGKQPKLPPNVLSYLREKLPKYGIDLEYMFEMTHVNCDNPGGSLTYGPQHRSKPHPMGHHRLQEATTSPPTLPSPTYGQEEEDWED</sequence>
<organism evidence="2">
    <name type="scientific">Cacopsylla melanoneura</name>
    <dbReference type="NCBI Taxonomy" id="428564"/>
    <lineage>
        <taxon>Eukaryota</taxon>
        <taxon>Metazoa</taxon>
        <taxon>Ecdysozoa</taxon>
        <taxon>Arthropoda</taxon>
        <taxon>Hexapoda</taxon>
        <taxon>Insecta</taxon>
        <taxon>Pterygota</taxon>
        <taxon>Neoptera</taxon>
        <taxon>Paraneoptera</taxon>
        <taxon>Hemiptera</taxon>
        <taxon>Sternorrhyncha</taxon>
        <taxon>Psylloidea</taxon>
        <taxon>Psyllidae</taxon>
        <taxon>Psyllinae</taxon>
        <taxon>Cacopsylla</taxon>
    </lineage>
</organism>
<evidence type="ECO:0000313" key="2">
    <source>
        <dbReference type="EMBL" id="CAG6626089.1"/>
    </source>
</evidence>
<protein>
    <recommendedName>
        <fullName evidence="3">VDE lipocalin domain-containing protein</fullName>
    </recommendedName>
</protein>
<evidence type="ECO:0000256" key="1">
    <source>
        <dbReference type="SAM" id="MobiDB-lite"/>
    </source>
</evidence>
<dbReference type="CDD" id="cd00301">
    <property type="entry name" value="lipocalin_FABP"/>
    <property type="match status" value="1"/>
</dbReference>